<reference evidence="2 3" key="1">
    <citation type="submission" date="2024-07" db="EMBL/GenBank/DDBJ databases">
        <authorList>
            <person name="Kang M."/>
        </authorList>
    </citation>
    <scope>NUCLEOTIDE SEQUENCE [LARGE SCALE GENOMIC DNA]</scope>
    <source>
        <strain evidence="2 3">DFM31</strain>
    </source>
</reference>
<gene>
    <name evidence="2" type="ORF">AB0T83_07905</name>
</gene>
<sequence length="65" mass="7420">MHLRLFKCPNCGHHMRLGGTRCRRCYSEKPVVYSASFIAFLGFVSGLLAVAYLMYWVLTHIPATQ</sequence>
<evidence type="ECO:0000313" key="3">
    <source>
        <dbReference type="Proteomes" id="UP001553161"/>
    </source>
</evidence>
<evidence type="ECO:0000256" key="1">
    <source>
        <dbReference type="SAM" id="Phobius"/>
    </source>
</evidence>
<protein>
    <submittedName>
        <fullName evidence="2">Uncharacterized protein</fullName>
    </submittedName>
</protein>
<keyword evidence="1" id="KW-1133">Transmembrane helix</keyword>
<keyword evidence="3" id="KW-1185">Reference proteome</keyword>
<keyword evidence="1" id="KW-0812">Transmembrane</keyword>
<feature type="transmembrane region" description="Helical" evidence="1">
    <location>
        <begin position="31"/>
        <end position="58"/>
    </location>
</feature>
<proteinExistence type="predicted"/>
<evidence type="ECO:0000313" key="2">
    <source>
        <dbReference type="EMBL" id="MEV8466698.1"/>
    </source>
</evidence>
<organism evidence="2 3">
    <name type="scientific">Meridianimarinicoccus marinus</name>
    <dbReference type="NCBI Taxonomy" id="3231483"/>
    <lineage>
        <taxon>Bacteria</taxon>
        <taxon>Pseudomonadati</taxon>
        <taxon>Pseudomonadota</taxon>
        <taxon>Alphaproteobacteria</taxon>
        <taxon>Rhodobacterales</taxon>
        <taxon>Paracoccaceae</taxon>
        <taxon>Meridianimarinicoccus</taxon>
    </lineage>
</organism>
<name>A0ABV3L5A2_9RHOB</name>
<dbReference type="EMBL" id="JBFBVU010000007">
    <property type="protein sequence ID" value="MEV8466698.1"/>
    <property type="molecule type" value="Genomic_DNA"/>
</dbReference>
<accession>A0ABV3L5A2</accession>
<keyword evidence="1" id="KW-0472">Membrane</keyword>
<dbReference type="Proteomes" id="UP001553161">
    <property type="component" value="Unassembled WGS sequence"/>
</dbReference>
<comment type="caution">
    <text evidence="2">The sequence shown here is derived from an EMBL/GenBank/DDBJ whole genome shotgun (WGS) entry which is preliminary data.</text>
</comment>